<reference evidence="5" key="2">
    <citation type="submission" date="2025-08" db="UniProtKB">
        <authorList>
            <consortium name="Ensembl"/>
        </authorList>
    </citation>
    <scope>IDENTIFICATION</scope>
</reference>
<keyword evidence="2" id="KW-0175">Coiled coil</keyword>
<feature type="coiled-coil region" evidence="2">
    <location>
        <begin position="135"/>
        <end position="172"/>
    </location>
</feature>
<dbReference type="Gene3D" id="3.10.100.10">
    <property type="entry name" value="Mannose-Binding Protein A, subunit A"/>
    <property type="match status" value="1"/>
</dbReference>
<dbReference type="PANTHER" id="PTHR22803">
    <property type="entry name" value="MANNOSE, PHOSPHOLIPASE, LECTIN RECEPTOR RELATED"/>
    <property type="match status" value="1"/>
</dbReference>
<feature type="transmembrane region" description="Helical" evidence="3">
    <location>
        <begin position="48"/>
        <end position="68"/>
    </location>
</feature>
<dbReference type="PROSITE" id="PS50041">
    <property type="entry name" value="C_TYPE_LECTIN_2"/>
    <property type="match status" value="1"/>
</dbReference>
<dbReference type="STRING" id="9305.ENSSHAP00000007718"/>
<dbReference type="OrthoDB" id="8950604at2759"/>
<organism evidence="5 6">
    <name type="scientific">Sarcophilus harrisii</name>
    <name type="common">Tasmanian devil</name>
    <name type="synonym">Sarcophilus laniarius</name>
    <dbReference type="NCBI Taxonomy" id="9305"/>
    <lineage>
        <taxon>Eukaryota</taxon>
        <taxon>Metazoa</taxon>
        <taxon>Chordata</taxon>
        <taxon>Craniata</taxon>
        <taxon>Vertebrata</taxon>
        <taxon>Euteleostomi</taxon>
        <taxon>Mammalia</taxon>
        <taxon>Metatheria</taxon>
        <taxon>Dasyuromorphia</taxon>
        <taxon>Dasyuridae</taxon>
        <taxon>Sarcophilus</taxon>
    </lineage>
</organism>
<sequence>MEMCEAEDPKNPGLAELDEDALMPSGWSNFNLRTQSLRRFPVSWLSRLGFLMMMVFFTLSFILSIIILSRVFQNQSQYNLDYEAIQKKLSQLSAQMKDDWDLRTKEKLEVSQFIEQLNNTLNLRAKEKLEVSQLIEQLNKNLNLRTKEKNEASQLIDQLNKTLNLRAKEQNEASLLIKQLNKTLSTLCRPCPYKWELYKDSCYSFSVNQNSWEEAREVCKIDGSDLVIISSSEEQKYLKQKTDLSRLWWVGLSDKKKEGTWHWVDGTTLEQSFWNEGEPNNAGDEDCCELTSKNWNDAPCSKKNNWICEKEAFSCLKS</sequence>
<name>G3VX13_SARHA</name>
<dbReference type="SMART" id="SM00034">
    <property type="entry name" value="CLECT"/>
    <property type="match status" value="1"/>
</dbReference>
<dbReference type="InterPro" id="IPR016186">
    <property type="entry name" value="C-type_lectin-like/link_sf"/>
</dbReference>
<dbReference type="eggNOG" id="KOG4297">
    <property type="taxonomic scope" value="Eukaryota"/>
</dbReference>
<dbReference type="OMA" id="RMEKHET"/>
<dbReference type="Proteomes" id="UP000007648">
    <property type="component" value="Unassembled WGS sequence"/>
</dbReference>
<feature type="domain" description="C-type lectin" evidence="4">
    <location>
        <begin position="198"/>
        <end position="309"/>
    </location>
</feature>
<dbReference type="InterPro" id="IPR050111">
    <property type="entry name" value="C-type_lectin/snaclec_domain"/>
</dbReference>
<dbReference type="InParanoid" id="G3VX13"/>
<evidence type="ECO:0000259" key="4">
    <source>
        <dbReference type="PROSITE" id="PS50041"/>
    </source>
</evidence>
<evidence type="ECO:0000256" key="1">
    <source>
        <dbReference type="ARBA" id="ARBA00022734"/>
    </source>
</evidence>
<dbReference type="GO" id="GO:0030246">
    <property type="term" value="F:carbohydrate binding"/>
    <property type="evidence" value="ECO:0007669"/>
    <property type="project" value="UniProtKB-KW"/>
</dbReference>
<evidence type="ECO:0000313" key="5">
    <source>
        <dbReference type="Ensembl" id="ENSSHAP00000007718.1"/>
    </source>
</evidence>
<dbReference type="AlphaFoldDB" id="G3VX13"/>
<dbReference type="GeneID" id="100927143"/>
<keyword evidence="3" id="KW-1133">Transmembrane helix</keyword>
<protein>
    <submittedName>
        <fullName evidence="5">CD209 molecule</fullName>
    </submittedName>
</protein>
<reference evidence="5 6" key="1">
    <citation type="journal article" date="2011" name="Proc. Natl. Acad. Sci. U.S.A.">
        <title>Genetic diversity and population structure of the endangered marsupial Sarcophilus harrisii (Tasmanian devil).</title>
        <authorList>
            <person name="Miller W."/>
            <person name="Hayes V.M."/>
            <person name="Ratan A."/>
            <person name="Petersen D.C."/>
            <person name="Wittekindt N.E."/>
            <person name="Miller J."/>
            <person name="Walenz B."/>
            <person name="Knight J."/>
            <person name="Qi J."/>
            <person name="Zhao F."/>
            <person name="Wang Q."/>
            <person name="Bedoya-Reina O.C."/>
            <person name="Katiyar N."/>
            <person name="Tomsho L.P."/>
            <person name="Kasson L.M."/>
            <person name="Hardie R.A."/>
            <person name="Woodbridge P."/>
            <person name="Tindall E.A."/>
            <person name="Bertelsen M.F."/>
            <person name="Dixon D."/>
            <person name="Pyecroft S."/>
            <person name="Helgen K.M."/>
            <person name="Lesk A.M."/>
            <person name="Pringle T.H."/>
            <person name="Patterson N."/>
            <person name="Zhang Y."/>
            <person name="Kreiss A."/>
            <person name="Woods G.M."/>
            <person name="Jones M.E."/>
            <person name="Schuster S.C."/>
        </authorList>
    </citation>
    <scope>NUCLEOTIDE SEQUENCE [LARGE SCALE GENOMIC DNA]</scope>
</reference>
<dbReference type="InterPro" id="IPR033989">
    <property type="entry name" value="CD209-like_CTLD"/>
</dbReference>
<evidence type="ECO:0000313" key="6">
    <source>
        <dbReference type="Proteomes" id="UP000007648"/>
    </source>
</evidence>
<dbReference type="Pfam" id="PF00059">
    <property type="entry name" value="Lectin_C"/>
    <property type="match status" value="1"/>
</dbReference>
<dbReference type="InterPro" id="IPR016187">
    <property type="entry name" value="CTDL_fold"/>
</dbReference>
<dbReference type="Ensembl" id="ENSSHAT00000007781.2">
    <property type="protein sequence ID" value="ENSSHAP00000007718.1"/>
    <property type="gene ID" value="ENSSHAG00000006704.2"/>
</dbReference>
<keyword evidence="1" id="KW-0430">Lectin</keyword>
<keyword evidence="3" id="KW-0472">Membrane</keyword>
<evidence type="ECO:0000256" key="3">
    <source>
        <dbReference type="SAM" id="Phobius"/>
    </source>
</evidence>
<dbReference type="CTD" id="30835"/>
<dbReference type="SUPFAM" id="SSF56436">
    <property type="entry name" value="C-type lectin-like"/>
    <property type="match status" value="1"/>
</dbReference>
<keyword evidence="3" id="KW-0812">Transmembrane</keyword>
<dbReference type="GeneTree" id="ENSGT00940000160666"/>
<dbReference type="KEGG" id="shr:100927143"/>
<dbReference type="RefSeq" id="XP_012397749.1">
    <property type="nucleotide sequence ID" value="XM_012542295.3"/>
</dbReference>
<dbReference type="InterPro" id="IPR001304">
    <property type="entry name" value="C-type_lectin-like"/>
</dbReference>
<keyword evidence="6" id="KW-1185">Reference proteome</keyword>
<evidence type="ECO:0000256" key="2">
    <source>
        <dbReference type="SAM" id="Coils"/>
    </source>
</evidence>
<proteinExistence type="predicted"/>
<gene>
    <name evidence="5" type="primary">CD209</name>
</gene>
<dbReference type="CDD" id="cd03590">
    <property type="entry name" value="CLECT_DC-SIGN_like"/>
    <property type="match status" value="1"/>
</dbReference>
<accession>G3VX13</accession>
<reference evidence="5" key="3">
    <citation type="submission" date="2025-09" db="UniProtKB">
        <authorList>
            <consortium name="Ensembl"/>
        </authorList>
    </citation>
    <scope>IDENTIFICATION</scope>
</reference>